<dbReference type="AlphaFoldDB" id="A0AA37T036"/>
<evidence type="ECO:0000313" key="4">
    <source>
        <dbReference type="EMBL" id="GLS24479.1"/>
    </source>
</evidence>
<evidence type="ECO:0000256" key="3">
    <source>
        <dbReference type="ARBA" id="ARBA00023315"/>
    </source>
</evidence>
<dbReference type="Gene3D" id="2.160.10.10">
    <property type="entry name" value="Hexapeptide repeat proteins"/>
    <property type="match status" value="1"/>
</dbReference>
<comment type="caution">
    <text evidence="4">The sequence shown here is derived from an EMBL/GenBank/DDBJ whole genome shotgun (WGS) entry which is preliminary data.</text>
</comment>
<keyword evidence="2" id="KW-0677">Repeat</keyword>
<dbReference type="GO" id="GO:0016746">
    <property type="term" value="F:acyltransferase activity"/>
    <property type="evidence" value="ECO:0007669"/>
    <property type="project" value="UniProtKB-KW"/>
</dbReference>
<gene>
    <name evidence="4" type="primary">cysE_1</name>
    <name evidence="4" type="ORF">GCM10007877_01910</name>
</gene>
<dbReference type="InterPro" id="IPR018357">
    <property type="entry name" value="Hexapep_transf_CS"/>
</dbReference>
<dbReference type="EMBL" id="BSPD01000007">
    <property type="protein sequence ID" value="GLS24479.1"/>
    <property type="molecule type" value="Genomic_DNA"/>
</dbReference>
<keyword evidence="3" id="KW-0012">Acyltransferase</keyword>
<dbReference type="PANTHER" id="PTHR42811">
    <property type="entry name" value="SERINE ACETYLTRANSFERASE"/>
    <property type="match status" value="1"/>
</dbReference>
<dbReference type="RefSeq" id="WP_232594349.1">
    <property type="nucleotide sequence ID" value="NZ_BSPD01000007.1"/>
</dbReference>
<dbReference type="InterPro" id="IPR011004">
    <property type="entry name" value="Trimer_LpxA-like_sf"/>
</dbReference>
<protein>
    <submittedName>
        <fullName evidence="4">Serine acetyltransferase</fullName>
    </submittedName>
</protein>
<dbReference type="Proteomes" id="UP001156870">
    <property type="component" value="Unassembled WGS sequence"/>
</dbReference>
<organism evidence="4 5">
    <name type="scientific">Marinibactrum halimedae</name>
    <dbReference type="NCBI Taxonomy" id="1444977"/>
    <lineage>
        <taxon>Bacteria</taxon>
        <taxon>Pseudomonadati</taxon>
        <taxon>Pseudomonadota</taxon>
        <taxon>Gammaproteobacteria</taxon>
        <taxon>Cellvibrionales</taxon>
        <taxon>Cellvibrionaceae</taxon>
        <taxon>Marinibactrum</taxon>
    </lineage>
</organism>
<evidence type="ECO:0000256" key="1">
    <source>
        <dbReference type="ARBA" id="ARBA00022679"/>
    </source>
</evidence>
<dbReference type="InterPro" id="IPR045304">
    <property type="entry name" value="LbH_SAT"/>
</dbReference>
<dbReference type="PROSITE" id="PS00101">
    <property type="entry name" value="HEXAPEP_TRANSFERASES"/>
    <property type="match status" value="1"/>
</dbReference>
<evidence type="ECO:0000313" key="5">
    <source>
        <dbReference type="Proteomes" id="UP001156870"/>
    </source>
</evidence>
<proteinExistence type="predicted"/>
<evidence type="ECO:0000256" key="2">
    <source>
        <dbReference type="ARBA" id="ARBA00022737"/>
    </source>
</evidence>
<name>A0AA37T036_9GAMM</name>
<reference evidence="4 5" key="1">
    <citation type="journal article" date="2014" name="Int. J. Syst. Evol. Microbiol.">
        <title>Complete genome sequence of Corynebacterium casei LMG S-19264T (=DSM 44701T), isolated from a smear-ripened cheese.</title>
        <authorList>
            <consortium name="US DOE Joint Genome Institute (JGI-PGF)"/>
            <person name="Walter F."/>
            <person name="Albersmeier A."/>
            <person name="Kalinowski J."/>
            <person name="Ruckert C."/>
        </authorList>
    </citation>
    <scope>NUCLEOTIDE SEQUENCE [LARGE SCALE GENOMIC DNA]</scope>
    <source>
        <strain evidence="4 5">NBRC 110095</strain>
    </source>
</reference>
<accession>A0AA37T036</accession>
<dbReference type="CDD" id="cd03354">
    <property type="entry name" value="LbH_SAT"/>
    <property type="match status" value="1"/>
</dbReference>
<sequence length="194" mass="21409">MQNSTSEVIEPHFAFYDGNNMGLWSILCEDWHSHGKDWTRPGFRAVAIHRFGVWRMTVRSKWLRAPLSVVYRFLFRRVRNGYGIELPYSVKLGRRVIIEHQGAIVVHGDAEIGHDCILRQGVTLGNRRLTHPREAPKLGVGVNVGAGAKLMGMVNIGDQVNIGANAVVVSDLPSHSTAVGIPAKVISTHPETSA</sequence>
<keyword evidence="1" id="KW-0808">Transferase</keyword>
<keyword evidence="5" id="KW-1185">Reference proteome</keyword>
<dbReference type="SUPFAM" id="SSF51161">
    <property type="entry name" value="Trimeric LpxA-like enzymes"/>
    <property type="match status" value="1"/>
</dbReference>